<feature type="domain" description="TonB C-terminal" evidence="1">
    <location>
        <begin position="242"/>
        <end position="312"/>
    </location>
</feature>
<dbReference type="EMBL" id="BBMM01000019">
    <property type="protein sequence ID" value="GAL02004.1"/>
    <property type="molecule type" value="Genomic_DNA"/>
</dbReference>
<dbReference type="InterPro" id="IPR037682">
    <property type="entry name" value="TonB_C"/>
</dbReference>
<dbReference type="Pfam" id="PF03544">
    <property type="entry name" value="TonB_C"/>
    <property type="match status" value="1"/>
</dbReference>
<reference evidence="2 3" key="1">
    <citation type="journal article" date="2014" name="Genome Announc.">
        <title>Draft Genome Sequences of Marine Flavobacterium Nonlabens Strains NR17, NR24, NR27, NR32, NR33, and Ara13.</title>
        <authorList>
            <person name="Nakanishi M."/>
            <person name="Meirelles P."/>
            <person name="Suzuki R."/>
            <person name="Takatani N."/>
            <person name="Mino S."/>
            <person name="Suda W."/>
            <person name="Oshima K."/>
            <person name="Hattori M."/>
            <person name="Ohkuma M."/>
            <person name="Hosokawa M."/>
            <person name="Miyashita K."/>
            <person name="Thompson F.L."/>
            <person name="Niwa A."/>
            <person name="Sawabe T."/>
            <person name="Sawabe T."/>
        </authorList>
    </citation>
    <scope>NUCLEOTIDE SEQUENCE [LARGE SCALE GENOMIC DNA]</scope>
    <source>
        <strain evidence="3">JCM19314</strain>
    </source>
</reference>
<organism evidence="2 3">
    <name type="scientific">Nonlabens ulvanivorans</name>
    <name type="common">Persicivirga ulvanivorans</name>
    <dbReference type="NCBI Taxonomy" id="906888"/>
    <lineage>
        <taxon>Bacteria</taxon>
        <taxon>Pseudomonadati</taxon>
        <taxon>Bacteroidota</taxon>
        <taxon>Flavobacteriia</taxon>
        <taxon>Flavobacteriales</taxon>
        <taxon>Flavobacteriaceae</taxon>
        <taxon>Nonlabens</taxon>
    </lineage>
</organism>
<dbReference type="AlphaFoldDB" id="A0A090QJQ0"/>
<protein>
    <recommendedName>
        <fullName evidence="1">TonB C-terminal domain-containing protein</fullName>
    </recommendedName>
</protein>
<sequence length="313" mass="35215">MGKYYSLRIPEPCHEDWNQMTPSVKGRHCSSCDKTVIDFTIMSDYQIKDFLKMNQGQKLCGHIKKSQLDLIHIKIPVQALSTYRLGHRSFLLALLIVMGTSLMSCKDDYGNKVKIDQVEVVDSLGQSIDDIPITGGLHRPPMDPSSCKSAIDSTQQQPLEDIIPVVGKLPIPPPPPIVGEIIEVQGGIGWDIPEIPEVPFAIVEKVPQFPETPFKLSEEESRKYFQSKINEHVDRHFNTAVCLNLEGRQKITTQFSINEKGGKIVDVKVRAPQDQLEKETRRVFALLPDFIPGKQNGEVTTVIYSLPIIFEIK</sequence>
<name>A0A090QJQ0_NONUL</name>
<evidence type="ECO:0000259" key="1">
    <source>
        <dbReference type="Pfam" id="PF03544"/>
    </source>
</evidence>
<proteinExistence type="predicted"/>
<dbReference type="Proteomes" id="UP000029226">
    <property type="component" value="Unassembled WGS sequence"/>
</dbReference>
<evidence type="ECO:0000313" key="3">
    <source>
        <dbReference type="Proteomes" id="UP000029226"/>
    </source>
</evidence>
<comment type="caution">
    <text evidence="2">The sequence shown here is derived from an EMBL/GenBank/DDBJ whole genome shotgun (WGS) entry which is preliminary data.</text>
</comment>
<accession>A0A090QJQ0</accession>
<evidence type="ECO:0000313" key="2">
    <source>
        <dbReference type="EMBL" id="GAL02004.1"/>
    </source>
</evidence>
<dbReference type="GO" id="GO:0055085">
    <property type="term" value="P:transmembrane transport"/>
    <property type="evidence" value="ECO:0007669"/>
    <property type="project" value="InterPro"/>
</dbReference>
<gene>
    <name evidence="2" type="ORF">JCM19314_3746</name>
</gene>